<proteinExistence type="predicted"/>
<dbReference type="Gene3D" id="2.60.40.1090">
    <property type="entry name" value="Fimbrial-type adhesion domain"/>
    <property type="match status" value="1"/>
</dbReference>
<dbReference type="AlphaFoldDB" id="A0A763UPC0"/>
<protein>
    <recommendedName>
        <fullName evidence="3">Fimbrial protein</fullName>
    </recommendedName>
</protein>
<accession>A0A763UPC0</accession>
<dbReference type="SUPFAM" id="SSF49401">
    <property type="entry name" value="Bacterial adhesins"/>
    <property type="match status" value="1"/>
</dbReference>
<feature type="signal peptide" evidence="1">
    <location>
        <begin position="1"/>
        <end position="21"/>
    </location>
</feature>
<feature type="chain" id="PRO_5027921116" description="Fimbrial protein" evidence="1">
    <location>
        <begin position="22"/>
        <end position="175"/>
    </location>
</feature>
<dbReference type="GO" id="GO:0009289">
    <property type="term" value="C:pilus"/>
    <property type="evidence" value="ECO:0007669"/>
    <property type="project" value="InterPro"/>
</dbReference>
<dbReference type="InterPro" id="IPR036937">
    <property type="entry name" value="Adhesion_dom_fimbrial_sf"/>
</dbReference>
<dbReference type="GO" id="GO:0007155">
    <property type="term" value="P:cell adhesion"/>
    <property type="evidence" value="ECO:0007669"/>
    <property type="project" value="InterPro"/>
</dbReference>
<evidence type="ECO:0000313" key="2">
    <source>
        <dbReference type="EMBL" id="HAG4603580.1"/>
    </source>
</evidence>
<dbReference type="InterPro" id="IPR008966">
    <property type="entry name" value="Adhesion_dom_sf"/>
</dbReference>
<reference evidence="2" key="2">
    <citation type="submission" date="2020-02" db="EMBL/GenBank/DDBJ databases">
        <authorList>
            <consortium name="NCBI Pathogen Detection Project"/>
        </authorList>
    </citation>
    <scope>NUCLEOTIDE SEQUENCE</scope>
    <source>
        <strain evidence="2">MA.AU150</strain>
    </source>
</reference>
<keyword evidence="1" id="KW-0732">Signal</keyword>
<comment type="caution">
    <text evidence="2">The sequence shown here is derived from an EMBL/GenBank/DDBJ whole genome shotgun (WGS) entry which is preliminary data.</text>
</comment>
<evidence type="ECO:0008006" key="3">
    <source>
        <dbReference type="Google" id="ProtNLM"/>
    </source>
</evidence>
<name>A0A763UPC0_SALER</name>
<reference evidence="2" key="1">
    <citation type="journal article" date="2018" name="Genome Biol.">
        <title>SKESA: strategic k-mer extension for scrupulous assemblies.</title>
        <authorList>
            <person name="Souvorov A."/>
            <person name="Agarwala R."/>
            <person name="Lipman D.J."/>
        </authorList>
    </citation>
    <scope>NUCLEOTIDE SEQUENCE</scope>
    <source>
        <strain evidence="2">MA.AU150</strain>
    </source>
</reference>
<evidence type="ECO:0000256" key="1">
    <source>
        <dbReference type="SAM" id="SignalP"/>
    </source>
</evidence>
<sequence>MKKLMIASAIAMSMTAGSAMAALGDAGSQGQVQFMGVIAAKTCDVVVDSEGSVNNLIQFGTVKVGEKSLKTFSVKLKDPTCVQNLTKAHFQWVSPNFNTQGIANQSGTSTDSWVKLNAVSGGNTTTDTKDITSANNAVMFTIADAPKGFEYAAELNAGAKAGTFETAAAYSVVYE</sequence>
<organism evidence="2">
    <name type="scientific">Salmonella enterica</name>
    <name type="common">Salmonella choleraesuis</name>
    <dbReference type="NCBI Taxonomy" id="28901"/>
    <lineage>
        <taxon>Bacteria</taxon>
        <taxon>Pseudomonadati</taxon>
        <taxon>Pseudomonadota</taxon>
        <taxon>Gammaproteobacteria</taxon>
        <taxon>Enterobacterales</taxon>
        <taxon>Enterobacteriaceae</taxon>
        <taxon>Salmonella</taxon>
    </lineage>
</organism>
<gene>
    <name evidence="2" type="ORF">G8410_004076</name>
</gene>
<dbReference type="RefSeq" id="WP_262944241.1">
    <property type="nucleotide sequence ID" value="NZ_JAFNKJ010000006.1"/>
</dbReference>
<dbReference type="EMBL" id="DAAYKN010000013">
    <property type="protein sequence ID" value="HAG4603580.1"/>
    <property type="molecule type" value="Genomic_DNA"/>
</dbReference>